<dbReference type="KEGG" id="cbat:M666_13205"/>
<name>A0AAU8RQM5_9FLAO</name>
<organism evidence="1 2">
    <name type="scientific">Cellulophaga baltica 18</name>
    <dbReference type="NCBI Taxonomy" id="1348584"/>
    <lineage>
        <taxon>Bacteria</taxon>
        <taxon>Pseudomonadati</taxon>
        <taxon>Bacteroidota</taxon>
        <taxon>Flavobacteriia</taxon>
        <taxon>Flavobacteriales</taxon>
        <taxon>Flavobacteriaceae</taxon>
        <taxon>Cellulophaga</taxon>
    </lineage>
</organism>
<dbReference type="AlphaFoldDB" id="A0AAU8RQM5"/>
<dbReference type="Proteomes" id="UP000030786">
    <property type="component" value="Chromosome"/>
</dbReference>
<reference evidence="1 2" key="1">
    <citation type="journal article" date="2014" name="Environ. Microbiol.">
        <title>Contrasting genomic patterns and infection strategies of two co-existing Bacteroidetes podovirus genera.</title>
        <authorList>
            <person name="Holmfeldt K."/>
            <person name="Howard-Varona C."/>
            <person name="Solonenko N."/>
            <person name="Sullivan M.B."/>
        </authorList>
    </citation>
    <scope>NUCLEOTIDE SEQUENCE [LARGE SCALE GENOMIC DNA]</scope>
    <source>
        <strain evidence="1 2">18</strain>
    </source>
</reference>
<protein>
    <recommendedName>
        <fullName evidence="3">Lipoprotein</fullName>
    </recommendedName>
</protein>
<evidence type="ECO:0000313" key="1">
    <source>
        <dbReference type="EMBL" id="AIZ42451.1"/>
    </source>
</evidence>
<evidence type="ECO:0000313" key="2">
    <source>
        <dbReference type="Proteomes" id="UP000030786"/>
    </source>
</evidence>
<gene>
    <name evidence="1" type="ORF">M666_13205</name>
</gene>
<dbReference type="EMBL" id="CP009976">
    <property type="protein sequence ID" value="AIZ42451.1"/>
    <property type="molecule type" value="Genomic_DNA"/>
</dbReference>
<sequence>MKKIIFVSLIILFLNCENDSREIRYYPTDNELINQNHELIDLDTTKLNFRQITDSIDDGYFDNDYGNMIVEFDDGKIKKRIIAYFYGSGLIKRKNVLQIKSDSILIDNGYPISELKRILKQHYLNKGQNEIYSDSPSKALVEVTIDTNKNGKQLKEVLTRITRSFDDIKSEIRDSIQLRVFFDYSRQTTQIPLPPKIYD</sequence>
<accession>A0AAU8RQM5</accession>
<proteinExistence type="predicted"/>
<dbReference type="RefSeq" id="WP_029446243.1">
    <property type="nucleotide sequence ID" value="NZ_CP009976.1"/>
</dbReference>
<evidence type="ECO:0008006" key="3">
    <source>
        <dbReference type="Google" id="ProtNLM"/>
    </source>
</evidence>
<dbReference type="GeneID" id="78061694"/>